<gene>
    <name evidence="1" type="ORF">METZ01_LOCUS481168</name>
</gene>
<name>A0A383C803_9ZZZZ</name>
<dbReference type="EMBL" id="UINC01206611">
    <property type="protein sequence ID" value="SVE28314.1"/>
    <property type="molecule type" value="Genomic_DNA"/>
</dbReference>
<feature type="non-terminal residue" evidence="1">
    <location>
        <position position="60"/>
    </location>
</feature>
<dbReference type="SUPFAM" id="SSF51338">
    <property type="entry name" value="Composite domain of metallo-dependent hydrolases"/>
    <property type="match status" value="1"/>
</dbReference>
<organism evidence="1">
    <name type="scientific">marine metagenome</name>
    <dbReference type="NCBI Taxonomy" id="408172"/>
    <lineage>
        <taxon>unclassified sequences</taxon>
        <taxon>metagenomes</taxon>
        <taxon>ecological metagenomes</taxon>
    </lineage>
</organism>
<reference evidence="1" key="1">
    <citation type="submission" date="2018-05" db="EMBL/GenBank/DDBJ databases">
        <authorList>
            <person name="Lanie J.A."/>
            <person name="Ng W.-L."/>
            <person name="Kazmierczak K.M."/>
            <person name="Andrzejewski T.M."/>
            <person name="Davidsen T.M."/>
            <person name="Wayne K.J."/>
            <person name="Tettelin H."/>
            <person name="Glass J.I."/>
            <person name="Rusch D."/>
            <person name="Podicherti R."/>
            <person name="Tsui H.-C.T."/>
            <person name="Winkler M.E."/>
        </authorList>
    </citation>
    <scope>NUCLEOTIDE SEQUENCE</scope>
</reference>
<proteinExistence type="predicted"/>
<dbReference type="GO" id="GO:0016810">
    <property type="term" value="F:hydrolase activity, acting on carbon-nitrogen (but not peptide) bonds"/>
    <property type="evidence" value="ECO:0007669"/>
    <property type="project" value="InterPro"/>
</dbReference>
<accession>A0A383C803</accession>
<dbReference type="InterPro" id="IPR011059">
    <property type="entry name" value="Metal-dep_hydrolase_composite"/>
</dbReference>
<protein>
    <submittedName>
        <fullName evidence="1">Uncharacterized protein</fullName>
    </submittedName>
</protein>
<dbReference type="AlphaFoldDB" id="A0A383C803"/>
<dbReference type="Gene3D" id="2.30.40.10">
    <property type="entry name" value="Urease, subunit C, domain 1"/>
    <property type="match status" value="1"/>
</dbReference>
<sequence length="60" mass="6393">MRTWIALSLVALTATAAETFDTVIANGRVMDPETGLDAVRHVGISRGTIKAISRDPLKGK</sequence>
<evidence type="ECO:0000313" key="1">
    <source>
        <dbReference type="EMBL" id="SVE28314.1"/>
    </source>
</evidence>